<comment type="caution">
    <text evidence="1">The sequence shown here is derived from an EMBL/GenBank/DDBJ whole genome shotgun (WGS) entry which is preliminary data.</text>
</comment>
<dbReference type="AlphaFoldDB" id="A0A0V1I8B6"/>
<name>A0A0V1I8B6_9BILA</name>
<dbReference type="EMBL" id="JYDP01000004">
    <property type="protein sequence ID" value="KRZ18165.1"/>
    <property type="molecule type" value="Genomic_DNA"/>
</dbReference>
<gene>
    <name evidence="1" type="ORF">T11_13923</name>
</gene>
<evidence type="ECO:0000313" key="2">
    <source>
        <dbReference type="Proteomes" id="UP000055024"/>
    </source>
</evidence>
<organism evidence="1 2">
    <name type="scientific">Trichinella zimbabwensis</name>
    <dbReference type="NCBI Taxonomy" id="268475"/>
    <lineage>
        <taxon>Eukaryota</taxon>
        <taxon>Metazoa</taxon>
        <taxon>Ecdysozoa</taxon>
        <taxon>Nematoda</taxon>
        <taxon>Enoplea</taxon>
        <taxon>Dorylaimia</taxon>
        <taxon>Trichinellida</taxon>
        <taxon>Trichinellidae</taxon>
        <taxon>Trichinella</taxon>
    </lineage>
</organism>
<evidence type="ECO:0000313" key="1">
    <source>
        <dbReference type="EMBL" id="KRZ18165.1"/>
    </source>
</evidence>
<reference evidence="1 2" key="1">
    <citation type="submission" date="2015-01" db="EMBL/GenBank/DDBJ databases">
        <title>Evolution of Trichinella species and genotypes.</title>
        <authorList>
            <person name="Korhonen P.K."/>
            <person name="Edoardo P."/>
            <person name="Giuseppe L.R."/>
            <person name="Gasser R.B."/>
        </authorList>
    </citation>
    <scope>NUCLEOTIDE SEQUENCE [LARGE SCALE GENOMIC DNA]</scope>
    <source>
        <strain evidence="1">ISS1029</strain>
    </source>
</reference>
<keyword evidence="2" id="KW-1185">Reference proteome</keyword>
<accession>A0A0V1I8B6</accession>
<proteinExistence type="predicted"/>
<dbReference type="Proteomes" id="UP000055024">
    <property type="component" value="Unassembled WGS sequence"/>
</dbReference>
<sequence>MEETDGIEYYAQRTLDVVELYAYAGGINKAYWHFYGEDEPTIMQSTCLLNNRRPRHWLIASV</sequence>
<protein>
    <submittedName>
        <fullName evidence="1">Uncharacterized protein</fullName>
    </submittedName>
</protein>